<evidence type="ECO:0000256" key="1">
    <source>
        <dbReference type="ARBA" id="ARBA00010088"/>
    </source>
</evidence>
<organism evidence="5 6">
    <name type="scientific">Paenibacillus amylolyticus</name>
    <dbReference type="NCBI Taxonomy" id="1451"/>
    <lineage>
        <taxon>Bacteria</taxon>
        <taxon>Bacillati</taxon>
        <taxon>Bacillota</taxon>
        <taxon>Bacilli</taxon>
        <taxon>Bacillales</taxon>
        <taxon>Paenibacillaceae</taxon>
        <taxon>Paenibacillus</taxon>
    </lineage>
</organism>
<sequence>MRKKIAKVCKYTFFTILGIIVVFLIVPTWTPSIEGENSISHLEQIDINGEGHEVMIRGTDRANPVLLFVHGGPGYSEIPYVRKYQRELERHFTIVHYDQRGSGKSFHFTEDYSKLTTDVLADDLIALTKYVTEELHQEQVILVGHSFGTYIGIKAVAKAPERFKAYIGIGQVADTIQSEMETLDYTIKQANASGNKADVKQLELLRDSVQQGKGLTPRTFVQKYGGSARLINENADYVKGFLINPEYNGVDVIRFYTGILQLQDRLVLEALDHPLPEIVDEIRIPTYFFMGQYDYMTTLNAARDYLEMLKAPEKELVIFHESAHYPQFEEKDKFMAWLVEHFKLD</sequence>
<dbReference type="OrthoDB" id="53505at2"/>
<protein>
    <submittedName>
        <fullName evidence="5">Alpha/beta hydrolase</fullName>
    </submittedName>
</protein>
<keyword evidence="3" id="KW-1133">Transmembrane helix</keyword>
<comment type="similarity">
    <text evidence="1">Belongs to the peptidase S33 family.</text>
</comment>
<dbReference type="InterPro" id="IPR050228">
    <property type="entry name" value="Carboxylesterase_BioH"/>
</dbReference>
<dbReference type="PANTHER" id="PTHR43194">
    <property type="entry name" value="HYDROLASE ALPHA/BETA FOLD FAMILY"/>
    <property type="match status" value="1"/>
</dbReference>
<dbReference type="RefSeq" id="WP_123066804.1">
    <property type="nucleotide sequence ID" value="NZ_RIAS01000018.1"/>
</dbReference>
<feature type="transmembrane region" description="Helical" evidence="3">
    <location>
        <begin position="12"/>
        <end position="30"/>
    </location>
</feature>
<gene>
    <name evidence="5" type="ORF">EC604_24725</name>
</gene>
<dbReference type="InterPro" id="IPR000073">
    <property type="entry name" value="AB_hydrolase_1"/>
</dbReference>
<proteinExistence type="inferred from homology"/>
<reference evidence="5 6" key="1">
    <citation type="journal article" date="2019" name="J. Ind. Microbiol. Biotechnol.">
        <title>Paenibacillus amylolyticus 27C64 has a diverse set of carbohydrate-active enzymes and complete pectin deconstruction system.</title>
        <authorList>
            <person name="Keggi C."/>
            <person name="Doran-Peterson J."/>
        </authorList>
    </citation>
    <scope>NUCLEOTIDE SEQUENCE [LARGE SCALE GENOMIC DNA]</scope>
    <source>
        <strain evidence="5 6">27C64</strain>
    </source>
</reference>
<evidence type="ECO:0000256" key="2">
    <source>
        <dbReference type="ARBA" id="ARBA00022801"/>
    </source>
</evidence>
<dbReference type="EMBL" id="RIAS01000018">
    <property type="protein sequence ID" value="KAA8787041.1"/>
    <property type="molecule type" value="Genomic_DNA"/>
</dbReference>
<keyword evidence="3" id="KW-0812">Transmembrane</keyword>
<dbReference type="GO" id="GO:0004177">
    <property type="term" value="F:aminopeptidase activity"/>
    <property type="evidence" value="ECO:0007669"/>
    <property type="project" value="UniProtKB-EC"/>
</dbReference>
<dbReference type="Pfam" id="PF00561">
    <property type="entry name" value="Abhydrolase_1"/>
    <property type="match status" value="1"/>
</dbReference>
<evidence type="ECO:0000313" key="6">
    <source>
        <dbReference type="Proteomes" id="UP000323664"/>
    </source>
</evidence>
<dbReference type="AlphaFoldDB" id="A0A5M9WZL9"/>
<dbReference type="InterPro" id="IPR002410">
    <property type="entry name" value="Peptidase_S33"/>
</dbReference>
<dbReference type="GO" id="GO:0006508">
    <property type="term" value="P:proteolysis"/>
    <property type="evidence" value="ECO:0007669"/>
    <property type="project" value="InterPro"/>
</dbReference>
<name>A0A5M9WZL9_PAEAM</name>
<comment type="caution">
    <text evidence="5">The sequence shown here is derived from an EMBL/GenBank/DDBJ whole genome shotgun (WGS) entry which is preliminary data.</text>
</comment>
<dbReference type="Proteomes" id="UP000323664">
    <property type="component" value="Unassembled WGS sequence"/>
</dbReference>
<dbReference type="Gene3D" id="3.40.50.1820">
    <property type="entry name" value="alpha/beta hydrolase"/>
    <property type="match status" value="1"/>
</dbReference>
<evidence type="ECO:0000256" key="3">
    <source>
        <dbReference type="SAM" id="Phobius"/>
    </source>
</evidence>
<feature type="domain" description="AB hydrolase-1" evidence="4">
    <location>
        <begin position="64"/>
        <end position="330"/>
    </location>
</feature>
<keyword evidence="2 5" id="KW-0378">Hydrolase</keyword>
<evidence type="ECO:0000259" key="4">
    <source>
        <dbReference type="Pfam" id="PF00561"/>
    </source>
</evidence>
<keyword evidence="3" id="KW-0472">Membrane</keyword>
<accession>A0A5M9WZL9</accession>
<dbReference type="PANTHER" id="PTHR43194:SF2">
    <property type="entry name" value="PEROXISOMAL MEMBRANE PROTEIN LPX1"/>
    <property type="match status" value="1"/>
</dbReference>
<dbReference type="InterPro" id="IPR029058">
    <property type="entry name" value="AB_hydrolase_fold"/>
</dbReference>
<evidence type="ECO:0000313" key="5">
    <source>
        <dbReference type="EMBL" id="KAA8787041.1"/>
    </source>
</evidence>
<dbReference type="SUPFAM" id="SSF53474">
    <property type="entry name" value="alpha/beta-Hydrolases"/>
    <property type="match status" value="1"/>
</dbReference>
<dbReference type="PRINTS" id="PR00793">
    <property type="entry name" value="PROAMNOPTASE"/>
</dbReference>